<keyword evidence="2" id="KW-1185">Reference proteome</keyword>
<protein>
    <recommendedName>
        <fullName evidence="3">PHD-type domain-containing protein</fullName>
    </recommendedName>
</protein>
<dbReference type="CDD" id="cd15489">
    <property type="entry name" value="PHD_SF"/>
    <property type="match status" value="1"/>
</dbReference>
<dbReference type="SUPFAM" id="SSF57903">
    <property type="entry name" value="FYVE/PHD zinc finger"/>
    <property type="match status" value="1"/>
</dbReference>
<gene>
    <name evidence="1" type="ORF">HHI36_002260</name>
</gene>
<dbReference type="EMBL" id="JABFTP020000185">
    <property type="protein sequence ID" value="KAL3287797.1"/>
    <property type="molecule type" value="Genomic_DNA"/>
</dbReference>
<dbReference type="InterPro" id="IPR013083">
    <property type="entry name" value="Znf_RING/FYVE/PHD"/>
</dbReference>
<dbReference type="Proteomes" id="UP001516400">
    <property type="component" value="Unassembled WGS sequence"/>
</dbReference>
<dbReference type="Gene3D" id="3.30.40.10">
    <property type="entry name" value="Zinc/RING finger domain, C3HC4 (zinc finger)"/>
    <property type="match status" value="1"/>
</dbReference>
<proteinExistence type="predicted"/>
<evidence type="ECO:0000313" key="1">
    <source>
        <dbReference type="EMBL" id="KAL3287797.1"/>
    </source>
</evidence>
<feature type="non-terminal residue" evidence="1">
    <location>
        <position position="1"/>
    </location>
</feature>
<dbReference type="AlphaFoldDB" id="A0ABD2P9X3"/>
<name>A0ABD2P9X3_9CUCU</name>
<sequence>TQESEKSFLFILSFRYYRTPRNCTVCAAGISASQITVSCTSCTNTFPGDCVKLKASELSRDRGWLCALCSSKNRSLSSQSANLRSTLPLSPLERTNSAVRRPDSGPNTQEITLAHFDTLMERIQKYLLASPESERQKDILTKLAECFTSIKEYAETLLTHQSAIVACETTLSDFRRSHTNLTVGVAELSTRVTALESVATMLKPTDSTSNLNYPEILERPFKAHYLIISNLPESPDDASDKTTVARLMDHISPNSSPHIS</sequence>
<dbReference type="InterPro" id="IPR011011">
    <property type="entry name" value="Znf_FYVE_PHD"/>
</dbReference>
<comment type="caution">
    <text evidence="1">The sequence shown here is derived from an EMBL/GenBank/DDBJ whole genome shotgun (WGS) entry which is preliminary data.</text>
</comment>
<evidence type="ECO:0008006" key="3">
    <source>
        <dbReference type="Google" id="ProtNLM"/>
    </source>
</evidence>
<accession>A0ABD2P9X3</accession>
<evidence type="ECO:0000313" key="2">
    <source>
        <dbReference type="Proteomes" id="UP001516400"/>
    </source>
</evidence>
<organism evidence="1 2">
    <name type="scientific">Cryptolaemus montrouzieri</name>
    <dbReference type="NCBI Taxonomy" id="559131"/>
    <lineage>
        <taxon>Eukaryota</taxon>
        <taxon>Metazoa</taxon>
        <taxon>Ecdysozoa</taxon>
        <taxon>Arthropoda</taxon>
        <taxon>Hexapoda</taxon>
        <taxon>Insecta</taxon>
        <taxon>Pterygota</taxon>
        <taxon>Neoptera</taxon>
        <taxon>Endopterygota</taxon>
        <taxon>Coleoptera</taxon>
        <taxon>Polyphaga</taxon>
        <taxon>Cucujiformia</taxon>
        <taxon>Coccinelloidea</taxon>
        <taxon>Coccinellidae</taxon>
        <taxon>Scymninae</taxon>
        <taxon>Scymnini</taxon>
        <taxon>Cryptolaemus</taxon>
    </lineage>
</organism>
<reference evidence="1 2" key="1">
    <citation type="journal article" date="2021" name="BMC Biol.">
        <title>Horizontally acquired antibacterial genes associated with adaptive radiation of ladybird beetles.</title>
        <authorList>
            <person name="Li H.S."/>
            <person name="Tang X.F."/>
            <person name="Huang Y.H."/>
            <person name="Xu Z.Y."/>
            <person name="Chen M.L."/>
            <person name="Du X.Y."/>
            <person name="Qiu B.Y."/>
            <person name="Chen P.T."/>
            <person name="Zhang W."/>
            <person name="Slipinski A."/>
            <person name="Escalona H.E."/>
            <person name="Waterhouse R.M."/>
            <person name="Zwick A."/>
            <person name="Pang H."/>
        </authorList>
    </citation>
    <scope>NUCLEOTIDE SEQUENCE [LARGE SCALE GENOMIC DNA]</scope>
    <source>
        <strain evidence="1">SYSU2018</strain>
    </source>
</reference>